<dbReference type="InterPro" id="IPR051613">
    <property type="entry name" value="ABC_transp_permease_HisMQ"/>
</dbReference>
<proteinExistence type="inferred from homology"/>
<keyword evidence="12" id="KW-1185">Reference proteome</keyword>
<dbReference type="InterPro" id="IPR035906">
    <property type="entry name" value="MetI-like_sf"/>
</dbReference>
<evidence type="ECO:0000256" key="5">
    <source>
        <dbReference type="ARBA" id="ARBA00022519"/>
    </source>
</evidence>
<evidence type="ECO:0000256" key="8">
    <source>
        <dbReference type="ARBA" id="ARBA00023136"/>
    </source>
</evidence>
<sequence>MPDLQGYGWLLIDGLMLTLGVAVASMIGALGVGLLAAMGKLFAPRAGRFLIEAYTTFVRGVPELVLLLLIYYGVPTLIQNVAAGFGLDWSLSINPFAAGIGTLTLIYAAFACEVFRAAYLALPPGQREAAYALGLNRGITFRKVELPQMMRHALPGLGNVWMVLVKATALISIIQLPELMRNADIAARSTRQPFTFFFAACLLYLGITLVSMWGQARLERWAARGTLEARS</sequence>
<keyword evidence="7 9" id="KW-1133">Transmembrane helix</keyword>
<dbReference type="eggNOG" id="COG4215">
    <property type="taxonomic scope" value="Bacteria"/>
</dbReference>
<evidence type="ECO:0000259" key="10">
    <source>
        <dbReference type="PROSITE" id="PS50928"/>
    </source>
</evidence>
<keyword evidence="8 9" id="KW-0472">Membrane</keyword>
<feature type="transmembrane region" description="Helical" evidence="9">
    <location>
        <begin position="49"/>
        <end position="72"/>
    </location>
</feature>
<dbReference type="SUPFAM" id="SSF161098">
    <property type="entry name" value="MetI-like"/>
    <property type="match status" value="1"/>
</dbReference>
<dbReference type="InterPro" id="IPR000515">
    <property type="entry name" value="MetI-like"/>
</dbReference>
<feature type="domain" description="ABC transmembrane type-1" evidence="10">
    <location>
        <begin position="15"/>
        <end position="215"/>
    </location>
</feature>
<dbReference type="Proteomes" id="UP000023430">
    <property type="component" value="Unassembled WGS sequence"/>
</dbReference>
<organism evidence="11 12">
    <name type="scientific">Roseivivax isoporae LMG 25204</name>
    <dbReference type="NCBI Taxonomy" id="1449351"/>
    <lineage>
        <taxon>Bacteria</taxon>
        <taxon>Pseudomonadati</taxon>
        <taxon>Pseudomonadota</taxon>
        <taxon>Alphaproteobacteria</taxon>
        <taxon>Rhodobacterales</taxon>
        <taxon>Roseobacteraceae</taxon>
        <taxon>Roseivivax</taxon>
    </lineage>
</organism>
<evidence type="ECO:0000313" key="12">
    <source>
        <dbReference type="Proteomes" id="UP000023430"/>
    </source>
</evidence>
<dbReference type="STRING" id="1449351.RISW2_05915"/>
<feature type="transmembrane region" description="Helical" evidence="9">
    <location>
        <begin position="194"/>
        <end position="214"/>
    </location>
</feature>
<comment type="subcellular location">
    <subcellularLocation>
        <location evidence="1">Cell inner membrane</location>
        <topology evidence="1">Multi-pass membrane protein</topology>
    </subcellularLocation>
    <subcellularLocation>
        <location evidence="9">Cell membrane</location>
        <topology evidence="9">Multi-pass membrane protein</topology>
    </subcellularLocation>
</comment>
<keyword evidence="5" id="KW-0997">Cell inner membrane</keyword>
<evidence type="ECO:0000256" key="7">
    <source>
        <dbReference type="ARBA" id="ARBA00022989"/>
    </source>
</evidence>
<dbReference type="InterPro" id="IPR010065">
    <property type="entry name" value="AA_ABC_transptr_permease_3TM"/>
</dbReference>
<evidence type="ECO:0000256" key="3">
    <source>
        <dbReference type="ARBA" id="ARBA00022448"/>
    </source>
</evidence>
<name>X7F985_9RHOB</name>
<dbReference type="PATRIC" id="fig|1449351.3.peg.2493"/>
<evidence type="ECO:0000256" key="6">
    <source>
        <dbReference type="ARBA" id="ARBA00022692"/>
    </source>
</evidence>
<dbReference type="Gene3D" id="1.10.3720.10">
    <property type="entry name" value="MetI-like"/>
    <property type="match status" value="1"/>
</dbReference>
<evidence type="ECO:0000313" key="11">
    <source>
        <dbReference type="EMBL" id="ETX28629.1"/>
    </source>
</evidence>
<dbReference type="CDD" id="cd06261">
    <property type="entry name" value="TM_PBP2"/>
    <property type="match status" value="1"/>
</dbReference>
<feature type="transmembrane region" description="Helical" evidence="9">
    <location>
        <begin position="152"/>
        <end position="174"/>
    </location>
</feature>
<dbReference type="NCBIfam" id="TIGR01726">
    <property type="entry name" value="HEQRo_perm_3TM"/>
    <property type="match status" value="1"/>
</dbReference>
<dbReference type="GO" id="GO:0022857">
    <property type="term" value="F:transmembrane transporter activity"/>
    <property type="evidence" value="ECO:0007669"/>
    <property type="project" value="InterPro"/>
</dbReference>
<evidence type="ECO:0000256" key="1">
    <source>
        <dbReference type="ARBA" id="ARBA00004429"/>
    </source>
</evidence>
<keyword evidence="4" id="KW-1003">Cell membrane</keyword>
<keyword evidence="6 9" id="KW-0812">Transmembrane</keyword>
<comment type="caution">
    <text evidence="11">The sequence shown here is derived from an EMBL/GenBank/DDBJ whole genome shotgun (WGS) entry which is preliminary data.</text>
</comment>
<comment type="similarity">
    <text evidence="2">Belongs to the binding-protein-dependent transport system permease family. HisMQ subfamily.</text>
</comment>
<dbReference type="GO" id="GO:0043190">
    <property type="term" value="C:ATP-binding cassette (ABC) transporter complex"/>
    <property type="evidence" value="ECO:0007669"/>
    <property type="project" value="InterPro"/>
</dbReference>
<protein>
    <submittedName>
        <fullName evidence="11">ABC transporter permease</fullName>
    </submittedName>
</protein>
<feature type="transmembrane region" description="Helical" evidence="9">
    <location>
        <begin position="6"/>
        <end position="37"/>
    </location>
</feature>
<gene>
    <name evidence="11" type="ORF">RISW2_05915</name>
</gene>
<feature type="transmembrane region" description="Helical" evidence="9">
    <location>
        <begin position="92"/>
        <end position="110"/>
    </location>
</feature>
<dbReference type="RefSeq" id="WP_043771478.1">
    <property type="nucleotide sequence ID" value="NZ_JAME01000017.1"/>
</dbReference>
<keyword evidence="3 9" id="KW-0813">Transport</keyword>
<evidence type="ECO:0000256" key="4">
    <source>
        <dbReference type="ARBA" id="ARBA00022475"/>
    </source>
</evidence>
<evidence type="ECO:0000256" key="2">
    <source>
        <dbReference type="ARBA" id="ARBA00010072"/>
    </source>
</evidence>
<dbReference type="PANTHER" id="PTHR30133">
    <property type="entry name" value="CATIONIC AMINO ACID TRANSPORTER, MEMBRANE COMPONENT"/>
    <property type="match status" value="1"/>
</dbReference>
<evidence type="ECO:0000256" key="9">
    <source>
        <dbReference type="RuleBase" id="RU363032"/>
    </source>
</evidence>
<dbReference type="OrthoDB" id="9808674at2"/>
<dbReference type="AlphaFoldDB" id="X7F985"/>
<dbReference type="Pfam" id="PF00528">
    <property type="entry name" value="BPD_transp_1"/>
    <property type="match status" value="1"/>
</dbReference>
<dbReference type="EMBL" id="JAME01000017">
    <property type="protein sequence ID" value="ETX28629.1"/>
    <property type="molecule type" value="Genomic_DNA"/>
</dbReference>
<reference evidence="11 12" key="1">
    <citation type="submission" date="2014-01" db="EMBL/GenBank/DDBJ databases">
        <title>Roseivivax isoporae LMG 25204 Genome Sequencing.</title>
        <authorList>
            <person name="Lai Q."/>
            <person name="Li G."/>
            <person name="Shao Z."/>
        </authorList>
    </citation>
    <scope>NUCLEOTIDE SEQUENCE [LARGE SCALE GENOMIC DNA]</scope>
    <source>
        <strain evidence="11 12">LMG 25204</strain>
    </source>
</reference>
<dbReference type="PROSITE" id="PS50928">
    <property type="entry name" value="ABC_TM1"/>
    <property type="match status" value="1"/>
</dbReference>
<accession>X7F985</accession>